<keyword evidence="9" id="KW-0862">Zinc</keyword>
<dbReference type="InterPro" id="IPR045175">
    <property type="entry name" value="M28_fam"/>
</dbReference>
<feature type="domain" description="Retrotransposon gag" evidence="16">
    <location>
        <begin position="989"/>
        <end position="1078"/>
    </location>
</feature>
<dbReference type="Pfam" id="PF22249">
    <property type="entry name" value="ERMP1-TM"/>
    <property type="match status" value="1"/>
</dbReference>
<protein>
    <recommendedName>
        <fullName evidence="14">FXNA-like protease</fullName>
    </recommendedName>
</protein>
<evidence type="ECO:0000256" key="13">
    <source>
        <dbReference type="ARBA" id="ARBA00023180"/>
    </source>
</evidence>
<comment type="similarity">
    <text evidence="3">Belongs to the peptidase M28 family.</text>
</comment>
<feature type="transmembrane region" description="Helical" evidence="15">
    <location>
        <begin position="638"/>
        <end position="659"/>
    </location>
</feature>
<evidence type="ECO:0000256" key="5">
    <source>
        <dbReference type="ARBA" id="ARBA00022692"/>
    </source>
</evidence>
<feature type="transmembrane region" description="Helical" evidence="15">
    <location>
        <begin position="436"/>
        <end position="466"/>
    </location>
</feature>
<dbReference type="VEuPathDB" id="VectorBase:LOC119180811"/>
<keyword evidence="5 15" id="KW-0812">Transmembrane</keyword>
<dbReference type="FunFam" id="3.40.630.10:FF:000008">
    <property type="entry name" value="Endoplasmic reticulum metallopeptidase 1"/>
    <property type="match status" value="1"/>
</dbReference>
<dbReference type="Pfam" id="PF22248">
    <property type="entry name" value="ERMP1_C"/>
    <property type="match status" value="1"/>
</dbReference>
<evidence type="ECO:0000256" key="2">
    <source>
        <dbReference type="ARBA" id="ARBA00004477"/>
    </source>
</evidence>
<evidence type="ECO:0000313" key="21">
    <source>
        <dbReference type="Proteomes" id="UP000821866"/>
    </source>
</evidence>
<evidence type="ECO:0000256" key="9">
    <source>
        <dbReference type="ARBA" id="ARBA00022833"/>
    </source>
</evidence>
<accession>A0A9J6ELA2</accession>
<keyword evidence="11" id="KW-0482">Metalloprotease</keyword>
<evidence type="ECO:0000256" key="1">
    <source>
        <dbReference type="ARBA" id="ARBA00001947"/>
    </source>
</evidence>
<keyword evidence="21" id="KW-1185">Reference proteome</keyword>
<dbReference type="Pfam" id="PF04389">
    <property type="entry name" value="Peptidase_M28"/>
    <property type="match status" value="1"/>
</dbReference>
<feature type="transmembrane region" description="Helical" evidence="15">
    <location>
        <begin position="529"/>
        <end position="550"/>
    </location>
</feature>
<dbReference type="InterPro" id="IPR053974">
    <property type="entry name" value="ERMP1_1-A_TM"/>
</dbReference>
<evidence type="ECO:0000259" key="16">
    <source>
        <dbReference type="Pfam" id="PF03732"/>
    </source>
</evidence>
<evidence type="ECO:0000259" key="18">
    <source>
        <dbReference type="Pfam" id="PF22248"/>
    </source>
</evidence>
<gene>
    <name evidence="20" type="ORF">HPB51_004367</name>
</gene>
<evidence type="ECO:0000256" key="11">
    <source>
        <dbReference type="ARBA" id="ARBA00023049"/>
    </source>
</evidence>
<feature type="domain" description="Endoplasmic reticulum metallopeptidase 1-like C-terminal" evidence="18">
    <location>
        <begin position="741"/>
        <end position="916"/>
    </location>
</feature>
<proteinExistence type="inferred from homology"/>
<dbReference type="GO" id="GO:0005789">
    <property type="term" value="C:endoplasmic reticulum membrane"/>
    <property type="evidence" value="ECO:0007669"/>
    <property type="project" value="UniProtKB-SubCell"/>
</dbReference>
<reference evidence="20" key="1">
    <citation type="journal article" date="2020" name="Cell">
        <title>Large-Scale Comparative Analyses of Tick Genomes Elucidate Their Genetic Diversity and Vector Capacities.</title>
        <authorList>
            <consortium name="Tick Genome and Microbiome Consortium (TIGMIC)"/>
            <person name="Jia N."/>
            <person name="Wang J."/>
            <person name="Shi W."/>
            <person name="Du L."/>
            <person name="Sun Y."/>
            <person name="Zhan W."/>
            <person name="Jiang J.F."/>
            <person name="Wang Q."/>
            <person name="Zhang B."/>
            <person name="Ji P."/>
            <person name="Bell-Sakyi L."/>
            <person name="Cui X.M."/>
            <person name="Yuan T.T."/>
            <person name="Jiang B.G."/>
            <person name="Yang W.F."/>
            <person name="Lam T.T."/>
            <person name="Chang Q.C."/>
            <person name="Ding S.J."/>
            <person name="Wang X.J."/>
            <person name="Zhu J.G."/>
            <person name="Ruan X.D."/>
            <person name="Zhao L."/>
            <person name="Wei J.T."/>
            <person name="Ye R.Z."/>
            <person name="Que T.C."/>
            <person name="Du C.H."/>
            <person name="Zhou Y.H."/>
            <person name="Cheng J.X."/>
            <person name="Dai P.F."/>
            <person name="Guo W.B."/>
            <person name="Han X.H."/>
            <person name="Huang E.J."/>
            <person name="Li L.F."/>
            <person name="Wei W."/>
            <person name="Gao Y.C."/>
            <person name="Liu J.Z."/>
            <person name="Shao H.Z."/>
            <person name="Wang X."/>
            <person name="Wang C.C."/>
            <person name="Yang T.C."/>
            <person name="Huo Q.B."/>
            <person name="Li W."/>
            <person name="Chen H.Y."/>
            <person name="Chen S.E."/>
            <person name="Zhou L.G."/>
            <person name="Ni X.B."/>
            <person name="Tian J.H."/>
            <person name="Sheng Y."/>
            <person name="Liu T."/>
            <person name="Pan Y.S."/>
            <person name="Xia L.Y."/>
            <person name="Li J."/>
            <person name="Zhao F."/>
            <person name="Cao W.C."/>
        </authorList>
    </citation>
    <scope>NUCLEOTIDE SEQUENCE</scope>
    <source>
        <strain evidence="20">Rmic-2018</strain>
    </source>
</reference>
<dbReference type="InterPro" id="IPR053973">
    <property type="entry name" value="ERMP1-like_C"/>
</dbReference>
<dbReference type="Pfam" id="PF03732">
    <property type="entry name" value="Retrotrans_gag"/>
    <property type="match status" value="1"/>
</dbReference>
<keyword evidence="7" id="KW-0378">Hydrolase</keyword>
<evidence type="ECO:0000259" key="19">
    <source>
        <dbReference type="Pfam" id="PF22249"/>
    </source>
</evidence>
<feature type="domain" description="Endoplasmic reticulum metallopeptidase 1/1-A TM" evidence="19">
    <location>
        <begin position="492"/>
        <end position="723"/>
    </location>
</feature>
<dbReference type="InterPro" id="IPR005162">
    <property type="entry name" value="Retrotrans_gag_dom"/>
</dbReference>
<evidence type="ECO:0000256" key="3">
    <source>
        <dbReference type="ARBA" id="ARBA00010918"/>
    </source>
</evidence>
<keyword evidence="10 15" id="KW-1133">Transmembrane helix</keyword>
<dbReference type="GO" id="GO:0046872">
    <property type="term" value="F:metal ion binding"/>
    <property type="evidence" value="ECO:0007669"/>
    <property type="project" value="UniProtKB-KW"/>
</dbReference>
<organism evidence="20 21">
    <name type="scientific">Rhipicephalus microplus</name>
    <name type="common">Cattle tick</name>
    <name type="synonym">Boophilus microplus</name>
    <dbReference type="NCBI Taxonomy" id="6941"/>
    <lineage>
        <taxon>Eukaryota</taxon>
        <taxon>Metazoa</taxon>
        <taxon>Ecdysozoa</taxon>
        <taxon>Arthropoda</taxon>
        <taxon>Chelicerata</taxon>
        <taxon>Arachnida</taxon>
        <taxon>Acari</taxon>
        <taxon>Parasitiformes</taxon>
        <taxon>Ixodida</taxon>
        <taxon>Ixodoidea</taxon>
        <taxon>Ixodidae</taxon>
        <taxon>Rhipicephalinae</taxon>
        <taxon>Rhipicephalus</taxon>
        <taxon>Boophilus</taxon>
    </lineage>
</organism>
<evidence type="ECO:0000256" key="12">
    <source>
        <dbReference type="ARBA" id="ARBA00023136"/>
    </source>
</evidence>
<dbReference type="PANTHER" id="PTHR12147:SF22">
    <property type="entry name" value="ENDOPLASMIC RETICULUM METALLOPEPTIDASE 1"/>
    <property type="match status" value="1"/>
</dbReference>
<dbReference type="CDD" id="cd03875">
    <property type="entry name" value="M28_Fxna_like"/>
    <property type="match status" value="1"/>
</dbReference>
<feature type="transmembrane region" description="Helical" evidence="15">
    <location>
        <begin position="487"/>
        <end position="517"/>
    </location>
</feature>
<evidence type="ECO:0000256" key="14">
    <source>
        <dbReference type="ARBA" id="ARBA00078796"/>
    </source>
</evidence>
<evidence type="ECO:0000256" key="4">
    <source>
        <dbReference type="ARBA" id="ARBA00022670"/>
    </source>
</evidence>
<dbReference type="InterPro" id="IPR048024">
    <property type="entry name" value="Fxna-like_M28_dom"/>
</dbReference>
<evidence type="ECO:0000256" key="7">
    <source>
        <dbReference type="ARBA" id="ARBA00022801"/>
    </source>
</evidence>
<name>A0A9J6ELA2_RHIMP</name>
<keyword evidence="6" id="KW-0479">Metal-binding</keyword>
<dbReference type="GO" id="GO:0006508">
    <property type="term" value="P:proteolysis"/>
    <property type="evidence" value="ECO:0007669"/>
    <property type="project" value="UniProtKB-KW"/>
</dbReference>
<comment type="subcellular location">
    <subcellularLocation>
        <location evidence="2">Endoplasmic reticulum membrane</location>
        <topology evidence="2">Multi-pass membrane protein</topology>
    </subcellularLocation>
</comment>
<dbReference type="InterPro" id="IPR007484">
    <property type="entry name" value="Peptidase_M28"/>
</dbReference>
<dbReference type="VEuPathDB" id="VectorBase:LOC119168670"/>
<feature type="transmembrane region" description="Helical" evidence="15">
    <location>
        <begin position="712"/>
        <end position="735"/>
    </location>
</feature>
<keyword evidence="8" id="KW-0256">Endoplasmic reticulum</keyword>
<sequence length="1191" mass="133153">MACDARDGSLRYRQKGTNGVHQPPWNGVLQDGVSYVTTQANGQRQPLSRHEKRLLGETFYAFLLAFYLATTLLVRSLQVSLPDAVSSDPADEGRVFVGARAKQRLAKLVAIGQRSVGSLENEVIAVDYLMRELEQLRERARPAHRLEFEVQKPNGSFFLDFIDGFTSSYRGIQNVIARLSPREHPAVDQRHSLLVNCHYDTAPGSPGASDDSIGCAIMLEILHVLSRRKEPLPHPVIFLFNGAEENILQGSHGFITQHKWSKEVAAFVNLEACGAGGKELLFQASPSDPWLVKAYVDGATRPFGSIVAEEVFQSGLIPSDTDFRIFRDFGGIPGKALFCLDFAFAENGYVYHTKYDNMDYIPDGSIQHAGKSVAEALSCCAKCSGFDSQLSSAPYSGDNMLGLILKILEARELNEGSSSLGGTGDTDVIRAVYYDFLGVFMVTYSVSVSSIVVKLIIVISLISMALRMKASATGGRELHRHELALQVWGRIQALLVTVCSWGLGLVACVLVALTLTVTGSTMSWYKQPVLVLGLYYSTMIATLMACHWGLTMLRRRRLKSSTTGLKVLGESEECDDWNVLERYMDATQLLWLTLVFWLSSKNILSYYIPNLWAVFTGTVVSVLSHWTLGMGRKGNKKALMVAILSAVFLPLLLTVYLCFNIHMGIMPIMGRNGTLENPEIAVAIMSGVLAIACTSFVVPLTHVSRDGWKPVAVLSGLVVLSMLIAMSPFGFPFSATPGDVAPQRMLLFNVERKFYDKHQSMVKQDAGVWAVPLDFNGPRTIWQHIGTKHHIKKVDCSEHVYCGMPYYFPVISKLKETYYADFPGPIFDKGRTFRLLSRNVTKASTIRLGFELTGPSHMGLIMSPWEGVNLTQWSFTPGTPYRGIKWKNNRDATFVYLSQGIDMGPWNFWIELQGLEPQHGLLPERQRTMNQTPLNITAPAPPHLVINQPKTPKTFHGAAFEDADDWLEHFDRVAVINDWTPERKLRSVYCFLEDSAKTWFENHEAALTSWDEFHRQFLKAFVREDRKETAQRAIEARVQGPNERVTTYIEDMDRLFRCAEPSMSESKKVRHLMRGVKEEIFAGLIRNPPATSAEFHEEATAMERALQLRARQYNRGVHPSEVSSVTLGNDISALRELIRALIKKELQKMQATASPVEQLSIAEMVRAELRQAVHAPQPSEAPQQRHCVEIS</sequence>
<dbReference type="PANTHER" id="PTHR12147">
    <property type="entry name" value="METALLOPEPTIDASE M28 FAMILY MEMBER"/>
    <property type="match status" value="1"/>
</dbReference>
<keyword evidence="13" id="KW-0325">Glycoprotein</keyword>
<evidence type="ECO:0000313" key="20">
    <source>
        <dbReference type="EMBL" id="KAH8035126.1"/>
    </source>
</evidence>
<dbReference type="EMBL" id="JABSTU010000003">
    <property type="protein sequence ID" value="KAH8035126.1"/>
    <property type="molecule type" value="Genomic_DNA"/>
</dbReference>
<comment type="cofactor">
    <cofactor evidence="1">
        <name>Zn(2+)</name>
        <dbReference type="ChEBI" id="CHEBI:29105"/>
    </cofactor>
</comment>
<keyword evidence="4" id="KW-0645">Protease</keyword>
<dbReference type="Gene3D" id="3.40.630.10">
    <property type="entry name" value="Zn peptidases"/>
    <property type="match status" value="1"/>
</dbReference>
<feature type="transmembrane region" description="Helical" evidence="15">
    <location>
        <begin position="606"/>
        <end position="626"/>
    </location>
</feature>
<dbReference type="Proteomes" id="UP000821866">
    <property type="component" value="Chromosome 11"/>
</dbReference>
<comment type="caution">
    <text evidence="20">The sequence shown here is derived from an EMBL/GenBank/DDBJ whole genome shotgun (WGS) entry which is preliminary data.</text>
</comment>
<evidence type="ECO:0000256" key="8">
    <source>
        <dbReference type="ARBA" id="ARBA00022824"/>
    </source>
</evidence>
<feature type="transmembrane region" description="Helical" evidence="15">
    <location>
        <begin position="680"/>
        <end position="700"/>
    </location>
</feature>
<evidence type="ECO:0000256" key="10">
    <source>
        <dbReference type="ARBA" id="ARBA00022989"/>
    </source>
</evidence>
<evidence type="ECO:0000256" key="6">
    <source>
        <dbReference type="ARBA" id="ARBA00022723"/>
    </source>
</evidence>
<feature type="domain" description="Peptidase M28" evidence="17">
    <location>
        <begin position="174"/>
        <end position="375"/>
    </location>
</feature>
<keyword evidence="12 15" id="KW-0472">Membrane</keyword>
<dbReference type="SUPFAM" id="SSF53187">
    <property type="entry name" value="Zn-dependent exopeptidases"/>
    <property type="match status" value="1"/>
</dbReference>
<dbReference type="AlphaFoldDB" id="A0A9J6ELA2"/>
<evidence type="ECO:0000259" key="17">
    <source>
        <dbReference type="Pfam" id="PF04389"/>
    </source>
</evidence>
<reference evidence="20" key="2">
    <citation type="submission" date="2021-09" db="EMBL/GenBank/DDBJ databases">
        <authorList>
            <person name="Jia N."/>
            <person name="Wang J."/>
            <person name="Shi W."/>
            <person name="Du L."/>
            <person name="Sun Y."/>
            <person name="Zhan W."/>
            <person name="Jiang J."/>
            <person name="Wang Q."/>
            <person name="Zhang B."/>
            <person name="Ji P."/>
            <person name="Sakyi L.B."/>
            <person name="Cui X."/>
            <person name="Yuan T."/>
            <person name="Jiang B."/>
            <person name="Yang W."/>
            <person name="Lam T.T.-Y."/>
            <person name="Chang Q."/>
            <person name="Ding S."/>
            <person name="Wang X."/>
            <person name="Zhu J."/>
            <person name="Ruan X."/>
            <person name="Zhao L."/>
            <person name="Wei J."/>
            <person name="Que T."/>
            <person name="Du C."/>
            <person name="Cheng J."/>
            <person name="Dai P."/>
            <person name="Han X."/>
            <person name="Huang E."/>
            <person name="Gao Y."/>
            <person name="Liu J."/>
            <person name="Shao H."/>
            <person name="Ye R."/>
            <person name="Li L."/>
            <person name="Wei W."/>
            <person name="Wang X."/>
            <person name="Wang C."/>
            <person name="Huo Q."/>
            <person name="Li W."/>
            <person name="Guo W."/>
            <person name="Chen H."/>
            <person name="Chen S."/>
            <person name="Zhou L."/>
            <person name="Zhou L."/>
            <person name="Ni X."/>
            <person name="Tian J."/>
            <person name="Zhou Y."/>
            <person name="Sheng Y."/>
            <person name="Liu T."/>
            <person name="Pan Y."/>
            <person name="Xia L."/>
            <person name="Li J."/>
            <person name="Zhao F."/>
            <person name="Cao W."/>
        </authorList>
    </citation>
    <scope>NUCLEOTIDE SEQUENCE</scope>
    <source>
        <strain evidence="20">Rmic-2018</strain>
        <tissue evidence="20">Larvae</tissue>
    </source>
</reference>
<dbReference type="GO" id="GO:0008235">
    <property type="term" value="F:metalloexopeptidase activity"/>
    <property type="evidence" value="ECO:0007669"/>
    <property type="project" value="InterPro"/>
</dbReference>
<evidence type="ECO:0000256" key="15">
    <source>
        <dbReference type="SAM" id="Phobius"/>
    </source>
</evidence>